<dbReference type="InterPro" id="IPR038461">
    <property type="entry name" value="Schlafen_AlbA_2_dom_sf"/>
</dbReference>
<comment type="caution">
    <text evidence="2">The sequence shown here is derived from an EMBL/GenBank/DDBJ whole genome shotgun (WGS) entry which is preliminary data.</text>
</comment>
<proteinExistence type="predicted"/>
<dbReference type="Pfam" id="PF04326">
    <property type="entry name" value="SLFN_AlbA_2"/>
    <property type="match status" value="1"/>
</dbReference>
<gene>
    <name evidence="2" type="ORF">LCGC14_2520610</name>
</gene>
<organism evidence="2">
    <name type="scientific">marine sediment metagenome</name>
    <dbReference type="NCBI Taxonomy" id="412755"/>
    <lineage>
        <taxon>unclassified sequences</taxon>
        <taxon>metagenomes</taxon>
        <taxon>ecological metagenomes</taxon>
    </lineage>
</organism>
<dbReference type="AlphaFoldDB" id="A0A0F9DPT0"/>
<dbReference type="Gene3D" id="3.30.950.30">
    <property type="entry name" value="Schlafen, AAA domain"/>
    <property type="match status" value="1"/>
</dbReference>
<accession>A0A0F9DPT0</accession>
<feature type="domain" description="Schlafen AlbA-2" evidence="1">
    <location>
        <begin position="26"/>
        <end position="156"/>
    </location>
</feature>
<dbReference type="PANTHER" id="PTHR30595:SF6">
    <property type="entry name" value="SCHLAFEN ALBA-2 DOMAIN-CONTAINING PROTEIN"/>
    <property type="match status" value="1"/>
</dbReference>
<name>A0A0F9DPT0_9ZZZZ</name>
<evidence type="ECO:0000259" key="1">
    <source>
        <dbReference type="Pfam" id="PF04326"/>
    </source>
</evidence>
<dbReference type="EMBL" id="LAZR01040652">
    <property type="protein sequence ID" value="KKL13953.1"/>
    <property type="molecule type" value="Genomic_DNA"/>
</dbReference>
<reference evidence="2" key="1">
    <citation type="journal article" date="2015" name="Nature">
        <title>Complex archaea that bridge the gap between prokaryotes and eukaryotes.</title>
        <authorList>
            <person name="Spang A."/>
            <person name="Saw J.H."/>
            <person name="Jorgensen S.L."/>
            <person name="Zaremba-Niedzwiedzka K."/>
            <person name="Martijn J."/>
            <person name="Lind A.E."/>
            <person name="van Eijk R."/>
            <person name="Schleper C."/>
            <person name="Guy L."/>
            <person name="Ettema T.J."/>
        </authorList>
    </citation>
    <scope>NUCLEOTIDE SEQUENCE</scope>
</reference>
<sequence length="299" mass="34792">MEINSKKIEDITEKDLLEIEQNPIFEDLHVEFKYQYNKDSYELRKDVIQFANTDKGGVIFYGISENPLKFVGLEYKNIDNIKNHINSILSSKIDPVLSSFPRFNTIKLRNGKYVLCIEVFPKEKGIYGIRLSENPSNSNFNAYKFYTRLDGNKHRMKIEEVVNLIEGKGLKNLESKHLEATIYQPLMLNTKERYIAIKAVNKGVRPIIITAYGIRSVKYGSFIDTYLKKLVRRNLCDRLPKTLSDGEACLSLYPRKYVESNVKDINWEYPIELKAYFNTNDGIFYSNSIELSDLSKYNI</sequence>
<dbReference type="PANTHER" id="PTHR30595">
    <property type="entry name" value="GLPR-RELATED TRANSCRIPTIONAL REPRESSOR"/>
    <property type="match status" value="1"/>
</dbReference>
<dbReference type="InterPro" id="IPR007421">
    <property type="entry name" value="Schlafen_AlbA_2_dom"/>
</dbReference>
<protein>
    <recommendedName>
        <fullName evidence="1">Schlafen AlbA-2 domain-containing protein</fullName>
    </recommendedName>
</protein>
<evidence type="ECO:0000313" key="2">
    <source>
        <dbReference type="EMBL" id="KKL13953.1"/>
    </source>
</evidence>